<dbReference type="InterPro" id="IPR005225">
    <property type="entry name" value="Small_GTP-bd"/>
</dbReference>
<dbReference type="SUPFAM" id="SSF54980">
    <property type="entry name" value="EF-G C-terminal domain-like"/>
    <property type="match status" value="2"/>
</dbReference>
<comment type="similarity">
    <text evidence="8">Belongs to the GTP-binding elongation factor family. LepA subfamily.</text>
</comment>
<keyword evidence="3 8" id="KW-0999">Mitochondrion inner membrane</keyword>
<dbReference type="GO" id="GO:0005525">
    <property type="term" value="F:GTP binding"/>
    <property type="evidence" value="ECO:0007669"/>
    <property type="project" value="UniProtKB-UniRule"/>
</dbReference>
<comment type="catalytic activity">
    <reaction evidence="8">
        <text>GTP + H2O = GDP + phosphate + H(+)</text>
        <dbReference type="Rhea" id="RHEA:19669"/>
        <dbReference type="ChEBI" id="CHEBI:15377"/>
        <dbReference type="ChEBI" id="CHEBI:15378"/>
        <dbReference type="ChEBI" id="CHEBI:37565"/>
        <dbReference type="ChEBI" id="CHEBI:43474"/>
        <dbReference type="ChEBI" id="CHEBI:58189"/>
        <dbReference type="EC" id="3.6.5.n1"/>
    </reaction>
</comment>
<keyword evidence="5 8" id="KW-0496">Mitochondrion</keyword>
<keyword evidence="11" id="KW-1185">Reference proteome</keyword>
<organism evidence="10 11">
    <name type="scientific">Andalucia godoyi</name>
    <name type="common">Flagellate</name>
    <dbReference type="NCBI Taxonomy" id="505711"/>
    <lineage>
        <taxon>Eukaryota</taxon>
        <taxon>Discoba</taxon>
        <taxon>Jakobida</taxon>
        <taxon>Andalucina</taxon>
        <taxon>Andaluciidae</taxon>
        <taxon>Andalucia</taxon>
    </lineage>
</organism>
<name>A0A8K0F422_ANDGO</name>
<comment type="caution">
    <text evidence="10">The sequence shown here is derived from an EMBL/GenBank/DDBJ whole genome shotgun (WGS) entry which is preliminary data.</text>
</comment>
<evidence type="ECO:0000256" key="3">
    <source>
        <dbReference type="ARBA" id="ARBA00022792"/>
    </source>
</evidence>
<dbReference type="InterPro" id="IPR035654">
    <property type="entry name" value="LepA_IV"/>
</dbReference>
<dbReference type="GO" id="GO:0005759">
    <property type="term" value="C:mitochondrial matrix"/>
    <property type="evidence" value="ECO:0007669"/>
    <property type="project" value="UniProtKB-UniRule"/>
</dbReference>
<keyword evidence="4 8" id="KW-0378">Hydrolase</keyword>
<dbReference type="HAMAP" id="MF_00071">
    <property type="entry name" value="LepA"/>
    <property type="match status" value="1"/>
</dbReference>
<dbReference type="Gene3D" id="2.40.30.10">
    <property type="entry name" value="Translation factors"/>
    <property type="match status" value="1"/>
</dbReference>
<dbReference type="GO" id="GO:0045727">
    <property type="term" value="P:positive regulation of translation"/>
    <property type="evidence" value="ECO:0007669"/>
    <property type="project" value="UniProtKB-UniRule"/>
</dbReference>
<dbReference type="PRINTS" id="PR00315">
    <property type="entry name" value="ELONGATNFCT"/>
</dbReference>
<dbReference type="EMBL" id="VRVR01000049">
    <property type="protein sequence ID" value="KAF0852269.1"/>
    <property type="molecule type" value="Genomic_DNA"/>
</dbReference>
<keyword evidence="7 8" id="KW-0472">Membrane</keyword>
<dbReference type="GO" id="GO:0003924">
    <property type="term" value="F:GTPase activity"/>
    <property type="evidence" value="ECO:0007669"/>
    <property type="project" value="UniProtKB-UniRule"/>
</dbReference>
<dbReference type="Gene3D" id="3.40.50.300">
    <property type="entry name" value="P-loop containing nucleotide triphosphate hydrolases"/>
    <property type="match status" value="1"/>
</dbReference>
<dbReference type="InterPro" id="IPR009000">
    <property type="entry name" value="Transl_B-barrel_sf"/>
</dbReference>
<dbReference type="NCBIfam" id="TIGR00231">
    <property type="entry name" value="small_GTP"/>
    <property type="match status" value="1"/>
</dbReference>
<dbReference type="GO" id="GO:0003746">
    <property type="term" value="F:translation elongation factor activity"/>
    <property type="evidence" value="ECO:0007669"/>
    <property type="project" value="UniProtKB-KW"/>
</dbReference>
<keyword evidence="2 8" id="KW-0547">Nucleotide-binding</keyword>
<dbReference type="CDD" id="cd01890">
    <property type="entry name" value="LepA"/>
    <property type="match status" value="1"/>
</dbReference>
<keyword evidence="6 8" id="KW-0342">GTP-binding</keyword>
<dbReference type="GO" id="GO:0005743">
    <property type="term" value="C:mitochondrial inner membrane"/>
    <property type="evidence" value="ECO:0007669"/>
    <property type="project" value="UniProtKB-SubCell"/>
</dbReference>
<dbReference type="InterPro" id="IPR031157">
    <property type="entry name" value="G_TR_CS"/>
</dbReference>
<accession>A0A8K0F422</accession>
<comment type="subcellular location">
    <subcellularLocation>
        <location evidence="8">Mitochondrion inner membrane</location>
        <topology evidence="8">Peripheral membrane protein</topology>
        <orientation evidence="8">Matrix side</orientation>
    </subcellularLocation>
</comment>
<dbReference type="Pfam" id="PF00679">
    <property type="entry name" value="EFG_C"/>
    <property type="match status" value="1"/>
</dbReference>
<dbReference type="InterPro" id="IPR000640">
    <property type="entry name" value="EFG_V-like"/>
</dbReference>
<dbReference type="GO" id="GO:0097177">
    <property type="term" value="F:mitochondrial ribosome binding"/>
    <property type="evidence" value="ECO:0007669"/>
    <property type="project" value="TreeGrafter"/>
</dbReference>
<dbReference type="InterPro" id="IPR027417">
    <property type="entry name" value="P-loop_NTPase"/>
</dbReference>
<evidence type="ECO:0000313" key="10">
    <source>
        <dbReference type="EMBL" id="KAF0852269.1"/>
    </source>
</evidence>
<gene>
    <name evidence="10" type="ORF">ANDGO_00855</name>
</gene>
<dbReference type="FunFam" id="3.40.50.300:FF:000078">
    <property type="entry name" value="Elongation factor 4"/>
    <property type="match status" value="1"/>
</dbReference>
<evidence type="ECO:0000256" key="1">
    <source>
        <dbReference type="ARBA" id="ARBA00005454"/>
    </source>
</evidence>
<dbReference type="SUPFAM" id="SSF50447">
    <property type="entry name" value="Translation proteins"/>
    <property type="match status" value="1"/>
</dbReference>
<proteinExistence type="inferred from homology"/>
<comment type="function">
    <text evidence="8">Promotes mitochondrial protein synthesis. May act as a fidelity factor of the translation reaction, by catalyzing a one-codon backward translocation of tRNAs on improperly translocated ribosomes. Binds to mitochondrial ribosomes in a GTP-dependent manner.</text>
</comment>
<protein>
    <recommendedName>
        <fullName evidence="8">Translation factor GUF1 homolog, mitochondrial</fullName>
        <ecNumber evidence="8">3.6.5.n1</ecNumber>
    </recommendedName>
    <alternativeName>
        <fullName evidence="8">Elongation factor 4 homolog</fullName>
        <shortName evidence="8">EF-4</shortName>
    </alternativeName>
    <alternativeName>
        <fullName evidence="8">GTPase GUF1 homolog</fullName>
    </alternativeName>
    <alternativeName>
        <fullName evidence="8">Ribosomal back-translocase</fullName>
    </alternativeName>
</protein>
<evidence type="ECO:0000256" key="5">
    <source>
        <dbReference type="ARBA" id="ARBA00023128"/>
    </source>
</evidence>
<dbReference type="Gene3D" id="3.30.70.240">
    <property type="match status" value="1"/>
</dbReference>
<keyword evidence="8" id="KW-0648">Protein biosynthesis</keyword>
<dbReference type="InterPro" id="IPR038363">
    <property type="entry name" value="LepA_C_sf"/>
</dbReference>
<evidence type="ECO:0000256" key="2">
    <source>
        <dbReference type="ARBA" id="ARBA00022741"/>
    </source>
</evidence>
<keyword evidence="10" id="KW-0251">Elongation factor</keyword>
<dbReference type="InterPro" id="IPR035647">
    <property type="entry name" value="EFG_III/V"/>
</dbReference>
<dbReference type="PROSITE" id="PS00301">
    <property type="entry name" value="G_TR_1"/>
    <property type="match status" value="1"/>
</dbReference>
<dbReference type="SUPFAM" id="SSF52540">
    <property type="entry name" value="P-loop containing nucleoside triphosphate hydrolases"/>
    <property type="match status" value="1"/>
</dbReference>
<dbReference type="InterPro" id="IPR000795">
    <property type="entry name" value="T_Tr_GTP-bd_dom"/>
</dbReference>
<evidence type="ECO:0000313" key="11">
    <source>
        <dbReference type="Proteomes" id="UP000799049"/>
    </source>
</evidence>
<reference evidence="10" key="1">
    <citation type="submission" date="2019-09" db="EMBL/GenBank/DDBJ databases">
        <title>The Mitochondrial Proteome of the Jakobid, Andalucia godoyi, a Protist With the Most Gene-Rich and Bacteria-Like Mitochondrial Genome.</title>
        <authorList>
            <person name="Gray M.W."/>
            <person name="Burger G."/>
            <person name="Derelle R."/>
            <person name="Klimes V."/>
            <person name="Leger M."/>
            <person name="Sarrasin M."/>
            <person name="Vlcek C."/>
            <person name="Roger A.J."/>
            <person name="Elias M."/>
            <person name="Lang B.F."/>
        </authorList>
    </citation>
    <scope>NUCLEOTIDE SEQUENCE</scope>
    <source>
        <strain evidence="10">And28</strain>
    </source>
</reference>
<feature type="domain" description="Tr-type G" evidence="9">
    <location>
        <begin position="78"/>
        <end position="268"/>
    </location>
</feature>
<dbReference type="AlphaFoldDB" id="A0A8K0F422"/>
<comment type="caution">
    <text evidence="8">Lacks conserved residue(s) required for the propagation of feature annotation.</text>
</comment>
<dbReference type="OrthoDB" id="1074at2759"/>
<dbReference type="Gene3D" id="3.30.70.870">
    <property type="entry name" value="Elongation Factor G (Translational Gtpase), domain 3"/>
    <property type="match status" value="1"/>
</dbReference>
<dbReference type="Gene3D" id="3.30.70.2570">
    <property type="entry name" value="Elongation factor 4, C-terminal domain"/>
    <property type="match status" value="1"/>
</dbReference>
<dbReference type="EC" id="3.6.5.n1" evidence="8"/>
<evidence type="ECO:0000256" key="7">
    <source>
        <dbReference type="ARBA" id="ARBA00023136"/>
    </source>
</evidence>
<dbReference type="InterPro" id="IPR013842">
    <property type="entry name" value="LepA_CTD"/>
</dbReference>
<dbReference type="PANTHER" id="PTHR43512:SF7">
    <property type="entry name" value="TRANSLATION FACTOR GUF1, MITOCHONDRIAL"/>
    <property type="match status" value="1"/>
</dbReference>
<dbReference type="PROSITE" id="PS51722">
    <property type="entry name" value="G_TR_2"/>
    <property type="match status" value="1"/>
</dbReference>
<evidence type="ECO:0000256" key="8">
    <source>
        <dbReference type="HAMAP-Rule" id="MF_03137"/>
    </source>
</evidence>
<dbReference type="FunFam" id="2.40.30.10:FF:000015">
    <property type="entry name" value="Translation factor GUF1, mitochondrial"/>
    <property type="match status" value="1"/>
</dbReference>
<comment type="similarity">
    <text evidence="1">Belongs to the TRAFAC class translation factor GTPase superfamily. Classic translation factor GTPase family. LepA subfamily.</text>
</comment>
<evidence type="ECO:0000259" key="9">
    <source>
        <dbReference type="PROSITE" id="PS51722"/>
    </source>
</evidence>
<feature type="binding site" evidence="8">
    <location>
        <begin position="87"/>
        <end position="94"/>
    </location>
    <ligand>
        <name>GTP</name>
        <dbReference type="ChEBI" id="CHEBI:37565"/>
    </ligand>
</feature>
<sequence length="805" mass="88873">MIPRLSAARGFRKPDCKILQSFRRFSSSASSGIADANPDMSPMHDGSKSNVAAEYTFTRHHLDADFIASLPWTQYPLQRIRNLSIIAHIDHGKSTLADRLLEFCGTLPVGVRHQQYLDKLQVEKERGITVKAQTASMFFKDPLYDAGKQQLPCLINLIDCPGHIDFHYEVSRSLSACEGALLLVDASQGIQAQTIANYEKTLSVSHPIELLPVITKCDLPHADPEKCREDLSHMFGFNPKDILLCSAKSGFGIDTLVQAILDRIPDPERDMPPFIDVSKKAAAEVEKKALQALLFDSWYDSYRGVICLVRLAHGMITKGDSVMCASTKKAYVVQDCGILYPELFSTGVLLRGQVGFLCLGMKTTREARVGDTILATSSVPVQYIEPSYLENFTVSSNVSASNSSQSVSTTVAAQNLKEMTSMPVLPGFRAAIPMVYASLFPTSGEDLDVLRTALDKLTLNDSSVKLDTRMSTESNPVLGVGFRAGFLGMLHLDVFVTRLRQEFHVDSIVASPTVPYKVLVDLPGEGNIKTLRELMLTSPQEFPTGMSQAGEPWVQYVKQWGIATTMEESIRDRSLDNPDAQSGRCDAMIPISVVNSFLEPRVDISVVAPVEQLGSVMQLCEERRGERTAMSYLSPVRVLLKYSLPMSELITDFFDALQTITSGYASLDYDLSNLKYEKTALCKVVVLLNGEEVDALSSLCHPSHAERKAKRLAEKLRDVIPRQMFEVVVQTGVVGKGDGLRGGVKIIARERIAALRKDVTAKCYGGDITRKRKLLEKQKESKKRMKRVGSVELSNDAFLAVLSSH</sequence>
<dbReference type="PANTHER" id="PTHR43512">
    <property type="entry name" value="TRANSLATION FACTOR GUF1-RELATED"/>
    <property type="match status" value="1"/>
</dbReference>
<dbReference type="Pfam" id="PF00009">
    <property type="entry name" value="GTP_EFTU"/>
    <property type="match status" value="1"/>
</dbReference>
<dbReference type="Pfam" id="PF06421">
    <property type="entry name" value="LepA_C"/>
    <property type="match status" value="1"/>
</dbReference>
<dbReference type="Proteomes" id="UP000799049">
    <property type="component" value="Unassembled WGS sequence"/>
</dbReference>
<evidence type="ECO:0000256" key="4">
    <source>
        <dbReference type="ARBA" id="ARBA00022801"/>
    </source>
</evidence>
<dbReference type="CDD" id="cd03709">
    <property type="entry name" value="lepA_C"/>
    <property type="match status" value="1"/>
</dbReference>
<dbReference type="FunFam" id="3.30.70.2570:FF:000001">
    <property type="entry name" value="Translation factor GUF1, mitochondrial"/>
    <property type="match status" value="1"/>
</dbReference>
<dbReference type="InterPro" id="IPR006297">
    <property type="entry name" value="EF-4"/>
</dbReference>
<dbReference type="CDD" id="cd03699">
    <property type="entry name" value="EF4_II"/>
    <property type="match status" value="1"/>
</dbReference>
<evidence type="ECO:0000256" key="6">
    <source>
        <dbReference type="ARBA" id="ARBA00023134"/>
    </source>
</evidence>